<evidence type="ECO:0000313" key="2">
    <source>
        <dbReference type="EMBL" id="NEV64352.1"/>
    </source>
</evidence>
<evidence type="ECO:0000256" key="1">
    <source>
        <dbReference type="SAM" id="Coils"/>
    </source>
</evidence>
<protein>
    <submittedName>
        <fullName evidence="2">Uncharacterized protein</fullName>
    </submittedName>
</protein>
<sequence>MDQANLVKAQSALIQAKSAKAQAQAELASAEASLGAAGDENAQSRAAKAALETAQLNLDFTQVKASVDGYITNLNLRLGSQAVANQPVAALVDVNSFWVHGYFRETLVGRIQAATRPSSP</sequence>
<dbReference type="SUPFAM" id="SSF111369">
    <property type="entry name" value="HlyD-like secretion proteins"/>
    <property type="match status" value="1"/>
</dbReference>
<dbReference type="InterPro" id="IPR050393">
    <property type="entry name" value="MFP_Efflux_Pump"/>
</dbReference>
<dbReference type="Gene3D" id="1.10.287.470">
    <property type="entry name" value="Helix hairpin bin"/>
    <property type="match status" value="1"/>
</dbReference>
<dbReference type="Proteomes" id="UP000483379">
    <property type="component" value="Unassembled WGS sequence"/>
</dbReference>
<comment type="caution">
    <text evidence="2">The sequence shown here is derived from an EMBL/GenBank/DDBJ whole genome shotgun (WGS) entry which is preliminary data.</text>
</comment>
<evidence type="ECO:0000313" key="3">
    <source>
        <dbReference type="Proteomes" id="UP000483379"/>
    </source>
</evidence>
<proteinExistence type="predicted"/>
<accession>A0A6M0K3H3</accession>
<dbReference type="PANTHER" id="PTHR30367">
    <property type="entry name" value="P-HYDROXYBENZOIC ACID EFFLUX PUMP SUBUNIT AAEA-RELATED"/>
    <property type="match status" value="1"/>
</dbReference>
<keyword evidence="1" id="KW-0175">Coiled coil</keyword>
<reference evidence="2 3" key="1">
    <citation type="submission" date="2020-02" db="EMBL/GenBank/DDBJ databases">
        <title>Genome sequences of Thiorhodococcus mannitoliphagus and Thiorhodococcus minor, purple sulfur photosynthetic bacteria in the gammaproteobacterial family, Chromatiaceae.</title>
        <authorList>
            <person name="Aviles F.A."/>
            <person name="Meyer T.E."/>
            <person name="Kyndt J.A."/>
        </authorList>
    </citation>
    <scope>NUCLEOTIDE SEQUENCE [LARGE SCALE GENOMIC DNA]</scope>
    <source>
        <strain evidence="2 3">DSM 11518</strain>
    </source>
</reference>
<dbReference type="RefSeq" id="WP_164455010.1">
    <property type="nucleotide sequence ID" value="NZ_JAAIJQ010000085.1"/>
</dbReference>
<dbReference type="Gene3D" id="2.40.50.100">
    <property type="match status" value="1"/>
</dbReference>
<dbReference type="AlphaFoldDB" id="A0A6M0K3H3"/>
<dbReference type="PANTHER" id="PTHR30367:SF12">
    <property type="entry name" value="P-HYDROXYBENZOIC ACID EFFLUX PUMP SUBUNIT AAEA"/>
    <property type="match status" value="1"/>
</dbReference>
<gene>
    <name evidence="2" type="ORF">G3446_21120</name>
</gene>
<organism evidence="2 3">
    <name type="scientific">Thiorhodococcus minor</name>
    <dbReference type="NCBI Taxonomy" id="57489"/>
    <lineage>
        <taxon>Bacteria</taxon>
        <taxon>Pseudomonadati</taxon>
        <taxon>Pseudomonadota</taxon>
        <taxon>Gammaproteobacteria</taxon>
        <taxon>Chromatiales</taxon>
        <taxon>Chromatiaceae</taxon>
        <taxon>Thiorhodococcus</taxon>
    </lineage>
</organism>
<keyword evidence="3" id="KW-1185">Reference proteome</keyword>
<name>A0A6M0K3H3_9GAMM</name>
<feature type="coiled-coil region" evidence="1">
    <location>
        <begin position="6"/>
        <end position="40"/>
    </location>
</feature>
<dbReference type="EMBL" id="JAAIJQ010000085">
    <property type="protein sequence ID" value="NEV64352.1"/>
    <property type="molecule type" value="Genomic_DNA"/>
</dbReference>